<evidence type="ECO:0000313" key="1">
    <source>
        <dbReference type="EMBL" id="PWW06798.1"/>
    </source>
</evidence>
<organism evidence="1 2">
    <name type="scientific">Mangrovibacter plantisponsor</name>
    <dbReference type="NCBI Taxonomy" id="451513"/>
    <lineage>
        <taxon>Bacteria</taxon>
        <taxon>Pseudomonadati</taxon>
        <taxon>Pseudomonadota</taxon>
        <taxon>Gammaproteobacteria</taxon>
        <taxon>Enterobacterales</taxon>
        <taxon>Enterobacteriaceae</taxon>
        <taxon>Mangrovibacter</taxon>
    </lineage>
</organism>
<accession>A0A317PVS3</accession>
<name>A0A317PVS3_9ENTR</name>
<gene>
    <name evidence="1" type="ORF">DES37_110205</name>
</gene>
<keyword evidence="2" id="KW-1185">Reference proteome</keyword>
<protein>
    <submittedName>
        <fullName evidence="1">Uncharacterized protein</fullName>
    </submittedName>
</protein>
<dbReference type="AlphaFoldDB" id="A0A317PVS3"/>
<evidence type="ECO:0000313" key="2">
    <source>
        <dbReference type="Proteomes" id="UP000246744"/>
    </source>
</evidence>
<dbReference type="Proteomes" id="UP000246744">
    <property type="component" value="Unassembled WGS sequence"/>
</dbReference>
<reference evidence="1 2" key="1">
    <citation type="submission" date="2018-05" db="EMBL/GenBank/DDBJ databases">
        <title>Genomic Encyclopedia of Type Strains, Phase IV (KMG-IV): sequencing the most valuable type-strain genomes for metagenomic binning, comparative biology and taxonomic classification.</title>
        <authorList>
            <person name="Goeker M."/>
        </authorList>
    </citation>
    <scope>NUCLEOTIDE SEQUENCE [LARGE SCALE GENOMIC DNA]</scope>
    <source>
        <strain evidence="1 2">DSM 19579</strain>
    </source>
</reference>
<proteinExistence type="predicted"/>
<dbReference type="EMBL" id="QGTS01000010">
    <property type="protein sequence ID" value="PWW06798.1"/>
    <property type="molecule type" value="Genomic_DNA"/>
</dbReference>
<comment type="caution">
    <text evidence="1">The sequence shown here is derived from an EMBL/GenBank/DDBJ whole genome shotgun (WGS) entry which is preliminary data.</text>
</comment>
<sequence>MNLFKTSMMHFISARLEEYNIFGIYFHFLKYIPVSDKHSLSEVILPT</sequence>